<evidence type="ECO:0000259" key="2">
    <source>
        <dbReference type="Pfam" id="PF26078"/>
    </source>
</evidence>
<feature type="domain" description="Baseplate J-like central" evidence="2">
    <location>
        <begin position="189"/>
        <end position="260"/>
    </location>
</feature>
<reference evidence="3 4" key="1">
    <citation type="submission" date="2020-03" db="EMBL/GenBank/DDBJ databases">
        <title>Spirochaetal bacteria isolated from arthropods constitute a novel genus Entomospira genus novum within the order Spirochaetales.</title>
        <authorList>
            <person name="Grana-Miraglia L."/>
            <person name="Sikutova S."/>
            <person name="Fingerle V."/>
            <person name="Sing A."/>
            <person name="Castillo-Ramirez S."/>
            <person name="Margos G."/>
            <person name="Rudolf I."/>
        </authorList>
    </citation>
    <scope>NUCLEOTIDE SEQUENCE [LARGE SCALE GENOMIC DNA]</scope>
    <source>
        <strain evidence="3 4">BR193</strain>
    </source>
</reference>
<dbReference type="Proteomes" id="UP000711995">
    <property type="component" value="Unassembled WGS sequence"/>
</dbReference>
<keyword evidence="1" id="KW-0812">Transmembrane</keyword>
<keyword evidence="1" id="KW-1133">Transmembrane helix</keyword>
<dbReference type="RefSeq" id="WP_167700972.1">
    <property type="nucleotide sequence ID" value="NZ_CP118175.1"/>
</dbReference>
<dbReference type="PANTHER" id="PTHR37829:SF3">
    <property type="entry name" value="PROTEIN JAYE-RELATED"/>
    <property type="match status" value="1"/>
</dbReference>
<evidence type="ECO:0000313" key="3">
    <source>
        <dbReference type="EMBL" id="NIZ41355.1"/>
    </source>
</evidence>
<dbReference type="EMBL" id="JAATLJ010000002">
    <property type="protein sequence ID" value="NIZ41355.1"/>
    <property type="molecule type" value="Genomic_DNA"/>
</dbReference>
<evidence type="ECO:0000313" key="4">
    <source>
        <dbReference type="Proteomes" id="UP000711995"/>
    </source>
</evidence>
<protein>
    <recommendedName>
        <fullName evidence="2">Baseplate J-like central domain-containing protein</fullName>
    </recommendedName>
</protein>
<evidence type="ECO:0000256" key="1">
    <source>
        <dbReference type="SAM" id="Phobius"/>
    </source>
</evidence>
<gene>
    <name evidence="3" type="ORF">HCT14_07535</name>
</gene>
<accession>A0A968KX04</accession>
<feature type="transmembrane region" description="Helical" evidence="1">
    <location>
        <begin position="34"/>
        <end position="58"/>
    </location>
</feature>
<dbReference type="InterPro" id="IPR052399">
    <property type="entry name" value="Phage_Baseplate_Assmbl_Protein"/>
</dbReference>
<keyword evidence="1" id="KW-0472">Membrane</keyword>
<comment type="caution">
    <text evidence="3">The sequence shown here is derived from an EMBL/GenBank/DDBJ whole genome shotgun (WGS) entry which is preliminary data.</text>
</comment>
<name>A0A968KX04_9SPIO</name>
<organism evidence="3 4">
    <name type="scientific">Entomospira entomophila</name>
    <dbReference type="NCBI Taxonomy" id="2719988"/>
    <lineage>
        <taxon>Bacteria</taxon>
        <taxon>Pseudomonadati</taxon>
        <taxon>Spirochaetota</taxon>
        <taxon>Spirochaetia</taxon>
        <taxon>Spirochaetales</taxon>
        <taxon>Spirochaetaceae</taxon>
        <taxon>Entomospira</taxon>
    </lineage>
</organism>
<dbReference type="InterPro" id="IPR058531">
    <property type="entry name" value="Baseplate_J_M"/>
</dbReference>
<dbReference type="PANTHER" id="PTHR37829">
    <property type="entry name" value="PHAGE-LIKE ELEMENT PBSX PROTEIN XKDT"/>
    <property type="match status" value="1"/>
</dbReference>
<dbReference type="AlphaFoldDB" id="A0A968KX04"/>
<dbReference type="Pfam" id="PF26078">
    <property type="entry name" value="Baseplate_J_M"/>
    <property type="match status" value="1"/>
</dbReference>
<proteinExistence type="predicted"/>
<keyword evidence="4" id="KW-1185">Reference proteome</keyword>
<sequence length="361" mass="39917">MKIPSRQEIQQSILSSMQSELKDRGATLPLSSRSVWAILAGVLANALGLVYIYGAWIYRQIFPQSQDESALLLEGERFGEFPKLATQTKVLAIVSGQPGSVIPSGWQASVQSELFEIKNTIEIGASGEETIELTSLSYGSLPAVESLTMTRSIAGVDKSLQVSQWVSGSDKESLVDFRNRIISLRRNRPQGGSISDYIAWSLAHPGIAKVMVVSKQAGIVSVFPLVATQGDDRIPSEDQRQDLERHLNQEDLAPLGVADVIVGQFTELRIDVQVRNISPNTVDIKENIIEAWRLYLWQRFPRQFADEENTLETVSITEMISLAAAAGVKHIDLTLLLDGESVELVTLQYNQIIRLGDVRWS</sequence>